<evidence type="ECO:0000256" key="3">
    <source>
        <dbReference type="SAM" id="MobiDB-lite"/>
    </source>
</evidence>
<feature type="region of interest" description="Disordered" evidence="3">
    <location>
        <begin position="76"/>
        <end position="153"/>
    </location>
</feature>
<keyword evidence="5" id="KW-1185">Reference proteome</keyword>
<comment type="caution">
    <text evidence="4">The sequence shown here is derived from an EMBL/GenBank/DDBJ whole genome shotgun (WGS) entry which is preliminary data.</text>
</comment>
<name>A0AAW1PVL8_9CHLO</name>
<feature type="compositionally biased region" description="Polar residues" evidence="3">
    <location>
        <begin position="19"/>
        <end position="28"/>
    </location>
</feature>
<dbReference type="PANTHER" id="PTHR34784">
    <property type="entry name" value="50S RIBOSOMAL PROTEIN L34"/>
    <property type="match status" value="1"/>
</dbReference>
<dbReference type="NCBIfam" id="TIGR02058">
    <property type="entry name" value="lin0512_fam"/>
    <property type="match status" value="1"/>
</dbReference>
<keyword evidence="1" id="KW-0547">Nucleotide-binding</keyword>
<evidence type="ECO:0000313" key="5">
    <source>
        <dbReference type="Proteomes" id="UP001465755"/>
    </source>
</evidence>
<evidence type="ECO:0000313" key="4">
    <source>
        <dbReference type="EMBL" id="KAK9812435.1"/>
    </source>
</evidence>
<proteinExistence type="predicted"/>
<accession>A0AAW1PVL8</accession>
<dbReference type="EMBL" id="JALJOQ010000007">
    <property type="protein sequence ID" value="KAK9812435.1"/>
    <property type="molecule type" value="Genomic_DNA"/>
</dbReference>
<dbReference type="AlphaFoldDB" id="A0AAW1PVL8"/>
<evidence type="ECO:0000256" key="2">
    <source>
        <dbReference type="ARBA" id="ARBA00023134"/>
    </source>
</evidence>
<feature type="region of interest" description="Disordered" evidence="3">
    <location>
        <begin position="1"/>
        <end position="59"/>
    </location>
</feature>
<dbReference type="InterPro" id="IPR037103">
    <property type="entry name" value="Tubulin/FtsZ-like_C"/>
</dbReference>
<feature type="compositionally biased region" description="Polar residues" evidence="3">
    <location>
        <begin position="37"/>
        <end position="55"/>
    </location>
</feature>
<gene>
    <name evidence="4" type="ORF">WJX73_010435</name>
</gene>
<feature type="compositionally biased region" description="Basic and acidic residues" evidence="3">
    <location>
        <begin position="117"/>
        <end position="140"/>
    </location>
</feature>
<reference evidence="4 5" key="1">
    <citation type="journal article" date="2024" name="Nat. Commun.">
        <title>Phylogenomics reveals the evolutionary origins of lichenization in chlorophyte algae.</title>
        <authorList>
            <person name="Puginier C."/>
            <person name="Libourel C."/>
            <person name="Otte J."/>
            <person name="Skaloud P."/>
            <person name="Haon M."/>
            <person name="Grisel S."/>
            <person name="Petersen M."/>
            <person name="Berrin J.G."/>
            <person name="Delaux P.M."/>
            <person name="Dal Grande F."/>
            <person name="Keller J."/>
        </authorList>
    </citation>
    <scope>NUCLEOTIDE SEQUENCE [LARGE SCALE GENOMIC DNA]</scope>
    <source>
        <strain evidence="4 5">SAG 2036</strain>
    </source>
</reference>
<dbReference type="Pfam" id="PF09585">
    <property type="entry name" value="Lin0512_fam"/>
    <property type="match status" value="1"/>
</dbReference>
<feature type="compositionally biased region" description="Polar residues" evidence="3">
    <location>
        <begin position="96"/>
        <end position="108"/>
    </location>
</feature>
<dbReference type="PANTHER" id="PTHR34784:SF1">
    <property type="entry name" value="50S RIBOSOMAL PROTEIN L34"/>
    <property type="match status" value="1"/>
</dbReference>
<evidence type="ECO:0000256" key="1">
    <source>
        <dbReference type="ARBA" id="ARBA00022741"/>
    </source>
</evidence>
<organism evidence="4 5">
    <name type="scientific">Symbiochloris irregularis</name>
    <dbReference type="NCBI Taxonomy" id="706552"/>
    <lineage>
        <taxon>Eukaryota</taxon>
        <taxon>Viridiplantae</taxon>
        <taxon>Chlorophyta</taxon>
        <taxon>core chlorophytes</taxon>
        <taxon>Trebouxiophyceae</taxon>
        <taxon>Trebouxiales</taxon>
        <taxon>Trebouxiaceae</taxon>
        <taxon>Symbiochloris</taxon>
    </lineage>
</organism>
<dbReference type="Gene3D" id="3.30.1330.20">
    <property type="entry name" value="Tubulin/FtsZ, C-terminal domain"/>
    <property type="match status" value="1"/>
</dbReference>
<protein>
    <submittedName>
        <fullName evidence="4">Uncharacterized protein</fullName>
    </submittedName>
</protein>
<sequence>MYHISNPPIPPNGKPGYLRTSTTSTLYNETAARDTNADTNSLPQSDTAQPSSHSMSGAAACDVSIGSAIRAAEDRNDTATSALHAAPCQPSLVPPSGTSTRSDTSSEGSGVPSIDTRIPERHMNPAREDFAGWMQDHGDSDSSSESTLQSLAPRGAAQIHAHPLFWPNVPPGQVVAYPMGGPRGLKKLWFGVKRFARKGSRLMSSLVETASNKLEQVLFVETGVGCDQHGQDITKAAVRACRNAIEFNSIPSINKIVPGGYDSMRLNVKIGCPRPEQVKIEEVVKIFPYGSISIEVVEGGLCCSSGIVVERFGDINDDMLIAVAAVSVGY</sequence>
<keyword evidence="2" id="KW-0342">GTP-binding</keyword>
<dbReference type="InterPro" id="IPR011719">
    <property type="entry name" value="CHP02058"/>
</dbReference>
<dbReference type="Proteomes" id="UP001465755">
    <property type="component" value="Unassembled WGS sequence"/>
</dbReference>
<dbReference type="GO" id="GO:0005525">
    <property type="term" value="F:GTP binding"/>
    <property type="evidence" value="ECO:0007669"/>
    <property type="project" value="UniProtKB-KW"/>
</dbReference>